<dbReference type="OrthoDB" id="660385at2759"/>
<dbReference type="EMBL" id="LFYR01001258">
    <property type="protein sequence ID" value="KMZ63181.1"/>
    <property type="molecule type" value="Genomic_DNA"/>
</dbReference>
<evidence type="ECO:0000313" key="3">
    <source>
        <dbReference type="Proteomes" id="UP000036987"/>
    </source>
</evidence>
<dbReference type="Pfam" id="PF12023">
    <property type="entry name" value="DUF3511"/>
    <property type="match status" value="1"/>
</dbReference>
<dbReference type="InterPro" id="IPR021899">
    <property type="entry name" value="DUF3511"/>
</dbReference>
<feature type="compositionally biased region" description="Polar residues" evidence="1">
    <location>
        <begin position="59"/>
        <end position="68"/>
    </location>
</feature>
<dbReference type="OMA" id="IRTGFRW"/>
<proteinExistence type="predicted"/>
<protein>
    <recommendedName>
        <fullName evidence="4">DUF3511 domain-containing protein</fullName>
    </recommendedName>
</protein>
<reference evidence="3" key="1">
    <citation type="journal article" date="2016" name="Nature">
        <title>The genome of the seagrass Zostera marina reveals angiosperm adaptation to the sea.</title>
        <authorList>
            <person name="Olsen J.L."/>
            <person name="Rouze P."/>
            <person name="Verhelst B."/>
            <person name="Lin Y.-C."/>
            <person name="Bayer T."/>
            <person name="Collen J."/>
            <person name="Dattolo E."/>
            <person name="De Paoli E."/>
            <person name="Dittami S."/>
            <person name="Maumus F."/>
            <person name="Michel G."/>
            <person name="Kersting A."/>
            <person name="Lauritano C."/>
            <person name="Lohaus R."/>
            <person name="Toepel M."/>
            <person name="Tonon T."/>
            <person name="Vanneste K."/>
            <person name="Amirebrahimi M."/>
            <person name="Brakel J."/>
            <person name="Bostroem C."/>
            <person name="Chovatia M."/>
            <person name="Grimwood J."/>
            <person name="Jenkins J.W."/>
            <person name="Jueterbock A."/>
            <person name="Mraz A."/>
            <person name="Stam W.T."/>
            <person name="Tice H."/>
            <person name="Bornberg-Bauer E."/>
            <person name="Green P.J."/>
            <person name="Pearson G.A."/>
            <person name="Procaccini G."/>
            <person name="Duarte C.M."/>
            <person name="Schmutz J."/>
            <person name="Reusch T.B.H."/>
            <person name="Van de Peer Y."/>
        </authorList>
    </citation>
    <scope>NUCLEOTIDE SEQUENCE [LARGE SCALE GENOMIC DNA]</scope>
    <source>
        <strain evidence="3">cv. Finnish</strain>
    </source>
</reference>
<feature type="region of interest" description="Disordered" evidence="1">
    <location>
        <begin position="12"/>
        <end position="75"/>
    </location>
</feature>
<accession>A0A0K9P2B1</accession>
<dbReference type="Proteomes" id="UP000036987">
    <property type="component" value="Unassembled WGS sequence"/>
</dbReference>
<name>A0A0K9P2B1_ZOSMR</name>
<organism evidence="2 3">
    <name type="scientific">Zostera marina</name>
    <name type="common">Eelgrass</name>
    <dbReference type="NCBI Taxonomy" id="29655"/>
    <lineage>
        <taxon>Eukaryota</taxon>
        <taxon>Viridiplantae</taxon>
        <taxon>Streptophyta</taxon>
        <taxon>Embryophyta</taxon>
        <taxon>Tracheophyta</taxon>
        <taxon>Spermatophyta</taxon>
        <taxon>Magnoliopsida</taxon>
        <taxon>Liliopsida</taxon>
        <taxon>Zosteraceae</taxon>
        <taxon>Zostera</taxon>
    </lineage>
</organism>
<comment type="caution">
    <text evidence="2">The sequence shown here is derived from an EMBL/GenBank/DDBJ whole genome shotgun (WGS) entry which is preliminary data.</text>
</comment>
<evidence type="ECO:0008006" key="4">
    <source>
        <dbReference type="Google" id="ProtNLM"/>
    </source>
</evidence>
<dbReference type="PANTHER" id="PTHR33193">
    <property type="entry name" value="DOMAIN PROTEIN, PUTATIVE (DUF3511)-RELATED"/>
    <property type="match status" value="1"/>
</dbReference>
<sequence>MVMGDYYYNRSGGRQEATANKDFRTYPDDKGGIGGGGMEIVNYNPYRPRSPDRVPVSARKSTSSQSGGSIWGFNDPETKRRRRVASYKAYSVEGRVKASIRTGFRWIKTRCSQLVHGW</sequence>
<dbReference type="PANTHER" id="PTHR33193:SF13">
    <property type="entry name" value="EXPRESSED PROTEIN"/>
    <property type="match status" value="1"/>
</dbReference>
<evidence type="ECO:0000256" key="1">
    <source>
        <dbReference type="SAM" id="MobiDB-lite"/>
    </source>
</evidence>
<gene>
    <name evidence="2" type="ORF">ZOSMA_41G00240</name>
</gene>
<evidence type="ECO:0000313" key="2">
    <source>
        <dbReference type="EMBL" id="KMZ63181.1"/>
    </source>
</evidence>
<feature type="compositionally biased region" description="Basic and acidic residues" evidence="1">
    <location>
        <begin position="19"/>
        <end position="31"/>
    </location>
</feature>
<dbReference type="AlphaFoldDB" id="A0A0K9P2B1"/>
<keyword evidence="3" id="KW-1185">Reference proteome</keyword>